<proteinExistence type="predicted"/>
<sequence length="73" mass="8205">KTSLGAANAVNIWKEAVEYDEPTNNEQQNGDETFCKMLDSVRHGCVTDETNHTLKSHIFKVSIQKNIRNSAVK</sequence>
<accession>A0A1X7UJU5</accession>
<name>A0A1X7UJU5_AMPQE</name>
<protein>
    <submittedName>
        <fullName evidence="1">Uncharacterized protein</fullName>
    </submittedName>
</protein>
<dbReference type="InParanoid" id="A0A1X7UJU5"/>
<reference evidence="1" key="1">
    <citation type="submission" date="2017-05" db="UniProtKB">
        <authorList>
            <consortium name="EnsemblMetazoa"/>
        </authorList>
    </citation>
    <scope>IDENTIFICATION</scope>
</reference>
<dbReference type="AlphaFoldDB" id="A0A1X7UJU5"/>
<organism evidence="1">
    <name type="scientific">Amphimedon queenslandica</name>
    <name type="common">Sponge</name>
    <dbReference type="NCBI Taxonomy" id="400682"/>
    <lineage>
        <taxon>Eukaryota</taxon>
        <taxon>Metazoa</taxon>
        <taxon>Porifera</taxon>
        <taxon>Demospongiae</taxon>
        <taxon>Heteroscleromorpha</taxon>
        <taxon>Haplosclerida</taxon>
        <taxon>Niphatidae</taxon>
        <taxon>Amphimedon</taxon>
    </lineage>
</organism>
<dbReference type="EnsemblMetazoa" id="Aqu2.1.27763_001">
    <property type="protein sequence ID" value="Aqu2.1.27763_001"/>
    <property type="gene ID" value="Aqu2.1.27763"/>
</dbReference>
<evidence type="ECO:0000313" key="1">
    <source>
        <dbReference type="EnsemblMetazoa" id="Aqu2.1.27763_001"/>
    </source>
</evidence>